<dbReference type="CDD" id="cd04590">
    <property type="entry name" value="CBS_pair_CorC_HlyC_assoc"/>
    <property type="match status" value="1"/>
</dbReference>
<name>A0A7C5EVJ6_9BACT</name>
<evidence type="ECO:0000256" key="8">
    <source>
        <dbReference type="ARBA" id="ARBA00023136"/>
    </source>
</evidence>
<reference evidence="14" key="1">
    <citation type="journal article" date="2020" name="mSystems">
        <title>Genome- and Community-Level Interaction Insights into Carbon Utilization and Element Cycling Functions of Hydrothermarchaeota in Hydrothermal Sediment.</title>
        <authorList>
            <person name="Zhou Z."/>
            <person name="Liu Y."/>
            <person name="Xu W."/>
            <person name="Pan J."/>
            <person name="Luo Z.H."/>
            <person name="Li M."/>
        </authorList>
    </citation>
    <scope>NUCLEOTIDE SEQUENCE [LARGE SCALE GENOMIC DNA]</scope>
    <source>
        <strain evidence="14">SpSt-853</strain>
    </source>
</reference>
<proteinExistence type="inferred from homology"/>
<comment type="similarity">
    <text evidence="2">Belongs to the UPF0053 family.</text>
</comment>
<dbReference type="PROSITE" id="PS51846">
    <property type="entry name" value="CNNM"/>
    <property type="match status" value="1"/>
</dbReference>
<comment type="caution">
    <text evidence="14">The sequence shown here is derived from an EMBL/GenBank/DDBJ whole genome shotgun (WGS) entry which is preliminary data.</text>
</comment>
<dbReference type="InterPro" id="IPR044751">
    <property type="entry name" value="Ion_transp-like_CBS"/>
</dbReference>
<accession>A0A7C5EVJ6</accession>
<dbReference type="InterPro" id="IPR046342">
    <property type="entry name" value="CBS_dom_sf"/>
</dbReference>
<gene>
    <name evidence="14" type="ORF">ENW48_01945</name>
</gene>
<evidence type="ECO:0000259" key="12">
    <source>
        <dbReference type="PROSITE" id="PS51371"/>
    </source>
</evidence>
<evidence type="ECO:0000256" key="7">
    <source>
        <dbReference type="ARBA" id="ARBA00023122"/>
    </source>
</evidence>
<dbReference type="PROSITE" id="PS51371">
    <property type="entry name" value="CBS"/>
    <property type="match status" value="2"/>
</dbReference>
<feature type="domain" description="CNNM transmembrane" evidence="13">
    <location>
        <begin position="9"/>
        <end position="197"/>
    </location>
</feature>
<dbReference type="SUPFAM" id="SSF54631">
    <property type="entry name" value="CBS-domain pair"/>
    <property type="match status" value="1"/>
</dbReference>
<dbReference type="InterPro" id="IPR005170">
    <property type="entry name" value="Transptr-assoc_dom"/>
</dbReference>
<protein>
    <submittedName>
        <fullName evidence="14">HlyC/CorC family transporter</fullName>
    </submittedName>
</protein>
<evidence type="ECO:0000259" key="13">
    <source>
        <dbReference type="PROSITE" id="PS51846"/>
    </source>
</evidence>
<evidence type="ECO:0000256" key="4">
    <source>
        <dbReference type="ARBA" id="ARBA00022692"/>
    </source>
</evidence>
<dbReference type="SMART" id="SM01091">
    <property type="entry name" value="CorC_HlyC"/>
    <property type="match status" value="1"/>
</dbReference>
<dbReference type="InterPro" id="IPR036318">
    <property type="entry name" value="FAD-bd_PCMH-like_sf"/>
</dbReference>
<dbReference type="SUPFAM" id="SSF56176">
    <property type="entry name" value="FAD-binding/transporter-associated domain-like"/>
    <property type="match status" value="1"/>
</dbReference>
<keyword evidence="3" id="KW-1003">Cell membrane</keyword>
<feature type="domain" description="CBS" evidence="12">
    <location>
        <begin position="216"/>
        <end position="276"/>
    </location>
</feature>
<dbReference type="Pfam" id="PF03471">
    <property type="entry name" value="CorC_HlyC"/>
    <property type="match status" value="1"/>
</dbReference>
<keyword evidence="4 10" id="KW-0812">Transmembrane</keyword>
<dbReference type="Gene3D" id="3.10.580.10">
    <property type="entry name" value="CBS-domain"/>
    <property type="match status" value="1"/>
</dbReference>
<dbReference type="Pfam" id="PF00571">
    <property type="entry name" value="CBS"/>
    <property type="match status" value="2"/>
</dbReference>
<organism evidence="14">
    <name type="scientific">Desulfobacca acetoxidans</name>
    <dbReference type="NCBI Taxonomy" id="60893"/>
    <lineage>
        <taxon>Bacteria</taxon>
        <taxon>Pseudomonadati</taxon>
        <taxon>Thermodesulfobacteriota</taxon>
        <taxon>Desulfobaccia</taxon>
        <taxon>Desulfobaccales</taxon>
        <taxon>Desulfobaccaceae</taxon>
        <taxon>Desulfobacca</taxon>
    </lineage>
</organism>
<evidence type="ECO:0000256" key="11">
    <source>
        <dbReference type="SAM" id="Phobius"/>
    </source>
</evidence>
<keyword evidence="6 10" id="KW-1133">Transmembrane helix</keyword>
<evidence type="ECO:0000256" key="2">
    <source>
        <dbReference type="ARBA" id="ARBA00006337"/>
    </source>
</evidence>
<dbReference type="InterPro" id="IPR000644">
    <property type="entry name" value="CBS_dom"/>
</dbReference>
<evidence type="ECO:0000256" key="3">
    <source>
        <dbReference type="ARBA" id="ARBA00022475"/>
    </source>
</evidence>
<dbReference type="GO" id="GO:0005886">
    <property type="term" value="C:plasma membrane"/>
    <property type="evidence" value="ECO:0007669"/>
    <property type="project" value="UniProtKB-SubCell"/>
</dbReference>
<dbReference type="PANTHER" id="PTHR22777">
    <property type="entry name" value="HEMOLYSIN-RELATED"/>
    <property type="match status" value="1"/>
</dbReference>
<keyword evidence="5" id="KW-0677">Repeat</keyword>
<feature type="transmembrane region" description="Helical" evidence="11">
    <location>
        <begin position="103"/>
        <end position="120"/>
    </location>
</feature>
<comment type="subcellular location">
    <subcellularLocation>
        <location evidence="1">Cell membrane</location>
        <topology evidence="1">Multi-pass membrane protein</topology>
    </subcellularLocation>
</comment>
<feature type="transmembrane region" description="Helical" evidence="11">
    <location>
        <begin position="69"/>
        <end position="91"/>
    </location>
</feature>
<dbReference type="AlphaFoldDB" id="A0A7C5EVJ6"/>
<evidence type="ECO:0000256" key="1">
    <source>
        <dbReference type="ARBA" id="ARBA00004651"/>
    </source>
</evidence>
<evidence type="ECO:0000256" key="10">
    <source>
        <dbReference type="PROSITE-ProRule" id="PRU01193"/>
    </source>
</evidence>
<feature type="transmembrane region" description="Helical" evidence="11">
    <location>
        <begin position="141"/>
        <end position="166"/>
    </location>
</feature>
<feature type="domain" description="CBS" evidence="12">
    <location>
        <begin position="282"/>
        <end position="339"/>
    </location>
</feature>
<sequence>MFAIPGCSLAIDQVIKVAFLILLMFLCALFAGAETSLFALSPLERLRLKSRHPVGGQVVEDLLARPRRLLITLVIGVETVCVLASVLSTSLALDLFGPQGKWLVLWIFAPLFLLVGEVIPKSLALAFPMSMARLLAPLVKPALFLFAPLRLVALQISQGILVALGFRPDLPIHALHQEDFIRMVEESHASGMIAPLERDFIQNLLAFGEIRVGQIMVPQPDIFSLPGDLPLGELIQAVKRCRFSRIPIYREHPEDIVGILHAKDLLNLTPQEMSDSATLQRLLRPPYYVPENKRAFDLLTEMQSQRLRLALVVDEYGTLVGLVSLEDLLEELCGEIPQEYQPEEKPIQEISPGIWRVKASMPLSDFNEALGLNITTEEFDSVGGLVLNLFGELPREGSVAVMDDLTFKVLKTKGTRLLQVEVRRGKP</sequence>
<dbReference type="InterPro" id="IPR016169">
    <property type="entry name" value="FAD-bd_PCMH_sub2"/>
</dbReference>
<evidence type="ECO:0000256" key="5">
    <source>
        <dbReference type="ARBA" id="ARBA00022737"/>
    </source>
</evidence>
<dbReference type="Pfam" id="PF01595">
    <property type="entry name" value="CNNM"/>
    <property type="match status" value="1"/>
</dbReference>
<dbReference type="InterPro" id="IPR002550">
    <property type="entry name" value="CNNM"/>
</dbReference>
<dbReference type="GO" id="GO:0050660">
    <property type="term" value="F:flavin adenine dinucleotide binding"/>
    <property type="evidence" value="ECO:0007669"/>
    <property type="project" value="InterPro"/>
</dbReference>
<dbReference type="SMART" id="SM00116">
    <property type="entry name" value="CBS"/>
    <property type="match status" value="2"/>
</dbReference>
<evidence type="ECO:0000256" key="9">
    <source>
        <dbReference type="PROSITE-ProRule" id="PRU00703"/>
    </source>
</evidence>
<feature type="transmembrane region" description="Helical" evidence="11">
    <location>
        <begin position="18"/>
        <end position="40"/>
    </location>
</feature>
<dbReference type="EMBL" id="DTKJ01000015">
    <property type="protein sequence ID" value="HGZ10965.1"/>
    <property type="molecule type" value="Genomic_DNA"/>
</dbReference>
<evidence type="ECO:0000313" key="14">
    <source>
        <dbReference type="EMBL" id="HGZ10965.1"/>
    </source>
</evidence>
<keyword evidence="8 10" id="KW-0472">Membrane</keyword>
<dbReference type="PANTHER" id="PTHR22777:SF32">
    <property type="entry name" value="UPF0053 INNER MEMBRANE PROTEIN YFJD"/>
    <property type="match status" value="1"/>
</dbReference>
<evidence type="ECO:0000256" key="6">
    <source>
        <dbReference type="ARBA" id="ARBA00022989"/>
    </source>
</evidence>
<dbReference type="FunFam" id="3.10.580.10:FF:000002">
    <property type="entry name" value="Magnesium/cobalt efflux protein CorC"/>
    <property type="match status" value="1"/>
</dbReference>
<keyword evidence="7 9" id="KW-0129">CBS domain</keyword>
<dbReference type="Gene3D" id="3.30.465.10">
    <property type="match status" value="1"/>
</dbReference>